<proteinExistence type="predicted"/>
<evidence type="ECO:0000259" key="2">
    <source>
        <dbReference type="Pfam" id="PF22570"/>
    </source>
</evidence>
<dbReference type="InterPro" id="IPR054331">
    <property type="entry name" value="LiaF_TM"/>
</dbReference>
<name>A0A0W8FWB0_9ZZZZ</name>
<keyword evidence="1" id="KW-0472">Membrane</keyword>
<dbReference type="EMBL" id="LNQE01000748">
    <property type="protein sequence ID" value="KUG25192.1"/>
    <property type="molecule type" value="Genomic_DNA"/>
</dbReference>
<feature type="transmembrane region" description="Helical" evidence="1">
    <location>
        <begin position="6"/>
        <end position="24"/>
    </location>
</feature>
<feature type="domain" description="LiaF transmembrane" evidence="2">
    <location>
        <begin position="10"/>
        <end position="71"/>
    </location>
</feature>
<feature type="transmembrane region" description="Helical" evidence="1">
    <location>
        <begin position="36"/>
        <end position="55"/>
    </location>
</feature>
<protein>
    <recommendedName>
        <fullName evidence="2">LiaF transmembrane domain-containing protein</fullName>
    </recommendedName>
</protein>
<evidence type="ECO:0000313" key="3">
    <source>
        <dbReference type="EMBL" id="KUG25192.1"/>
    </source>
</evidence>
<organism evidence="3">
    <name type="scientific">hydrocarbon metagenome</name>
    <dbReference type="NCBI Taxonomy" id="938273"/>
    <lineage>
        <taxon>unclassified sequences</taxon>
        <taxon>metagenomes</taxon>
        <taxon>ecological metagenomes</taxon>
    </lineage>
</organism>
<reference evidence="3" key="1">
    <citation type="journal article" date="2015" name="Proc. Natl. Acad. Sci. U.S.A.">
        <title>Networks of energetic and metabolic interactions define dynamics in microbial communities.</title>
        <authorList>
            <person name="Embree M."/>
            <person name="Liu J.K."/>
            <person name="Al-Bassam M.M."/>
            <person name="Zengler K."/>
        </authorList>
    </citation>
    <scope>NUCLEOTIDE SEQUENCE</scope>
</reference>
<sequence>MGQQVNINLIVGLALVVIGGLFLLDNFDIIYFDMPLWIFRWQSILIIIGLILLVNSKNNTAGYVLITIGVIGWYPEIWPVILIIIGFYILYRRREHTPRTDNKIDSSQPSESSQDDYLNDVAIFGGGKKIITSENFRGGKITAIFGGSEIDIYGSKLAEGTHVLDVFAMFGGTDILMHPEWNVKIDVVPIFGGFTDKRRKDADHVPDPERKLIIKGLVLFGGGNLKS</sequence>
<dbReference type="PANTHER" id="PTHR40763:SF5">
    <property type="entry name" value="MEMBRANE PROTEIN"/>
    <property type="match status" value="1"/>
</dbReference>
<keyword evidence="1" id="KW-0812">Transmembrane</keyword>
<comment type="caution">
    <text evidence="3">The sequence shown here is derived from an EMBL/GenBank/DDBJ whole genome shotgun (WGS) entry which is preliminary data.</text>
</comment>
<dbReference type="PANTHER" id="PTHR40763">
    <property type="entry name" value="MEMBRANE PROTEIN-RELATED"/>
    <property type="match status" value="1"/>
</dbReference>
<accession>A0A0W8FWB0</accession>
<keyword evidence="1" id="KW-1133">Transmembrane helix</keyword>
<gene>
    <name evidence="3" type="ORF">ASZ90_004986</name>
</gene>
<evidence type="ECO:0000256" key="1">
    <source>
        <dbReference type="SAM" id="Phobius"/>
    </source>
</evidence>
<dbReference type="AlphaFoldDB" id="A0A0W8FWB0"/>
<feature type="transmembrane region" description="Helical" evidence="1">
    <location>
        <begin position="61"/>
        <end position="91"/>
    </location>
</feature>
<dbReference type="Pfam" id="PF22570">
    <property type="entry name" value="LiaF-TM"/>
    <property type="match status" value="1"/>
</dbReference>